<reference evidence="2 3" key="1">
    <citation type="submission" date="2020-08" db="EMBL/GenBank/DDBJ databases">
        <title>Genomic Encyclopedia of Type Strains, Phase IV (KMG-IV): sequencing the most valuable type-strain genomes for metagenomic binning, comparative biology and taxonomic classification.</title>
        <authorList>
            <person name="Goeker M."/>
        </authorList>
    </citation>
    <scope>NUCLEOTIDE SEQUENCE [LARGE SCALE GENOMIC DNA]</scope>
    <source>
        <strain evidence="2 3">DSM 22071</strain>
    </source>
</reference>
<dbReference type="PROSITE" id="PS00409">
    <property type="entry name" value="PROKAR_NTER_METHYL"/>
    <property type="match status" value="1"/>
</dbReference>
<gene>
    <name evidence="2" type="ORF">HNR37_000583</name>
</gene>
<protein>
    <submittedName>
        <fullName evidence="2">Prepilin-type N-terminal cleavage/methylation domain-containing protein</fullName>
    </submittedName>
</protein>
<comment type="caution">
    <text evidence="2">The sequence shown here is derived from an EMBL/GenBank/DDBJ whole genome shotgun (WGS) entry which is preliminary data.</text>
</comment>
<keyword evidence="1" id="KW-1133">Transmembrane helix</keyword>
<evidence type="ECO:0000256" key="1">
    <source>
        <dbReference type="SAM" id="Phobius"/>
    </source>
</evidence>
<dbReference type="Pfam" id="PF07963">
    <property type="entry name" value="N_methyl"/>
    <property type="match status" value="1"/>
</dbReference>
<dbReference type="AlphaFoldDB" id="A0A7W7Y398"/>
<sequence length="155" mass="17048">MENFVLLRHKEAKFSPRSAVAAVITRSSRGFSLIELIVFIVVIGIAASAIMGVFAPVLQGAPTSADILRKSYLAMERVELIYARGGCSSADCDDEFTSSGWCDVEPCNPPLMINQEIEEAHPGYSSENNPVYDVTVEVDSSFEFIFREVHLGQQQ</sequence>
<evidence type="ECO:0000313" key="2">
    <source>
        <dbReference type="EMBL" id="MBB5021277.1"/>
    </source>
</evidence>
<dbReference type="RefSeq" id="WP_221270372.1">
    <property type="nucleotide sequence ID" value="NZ_JACHID010000002.1"/>
</dbReference>
<proteinExistence type="predicted"/>
<dbReference type="Proteomes" id="UP000528322">
    <property type="component" value="Unassembled WGS sequence"/>
</dbReference>
<evidence type="ECO:0000313" key="3">
    <source>
        <dbReference type="Proteomes" id="UP000528322"/>
    </source>
</evidence>
<dbReference type="NCBIfam" id="TIGR02532">
    <property type="entry name" value="IV_pilin_GFxxxE"/>
    <property type="match status" value="1"/>
</dbReference>
<name>A0A7W7Y398_9BACT</name>
<keyword evidence="3" id="KW-1185">Reference proteome</keyword>
<dbReference type="InterPro" id="IPR012902">
    <property type="entry name" value="N_methyl_site"/>
</dbReference>
<dbReference type="EMBL" id="JACHID010000002">
    <property type="protein sequence ID" value="MBB5021277.1"/>
    <property type="molecule type" value="Genomic_DNA"/>
</dbReference>
<organism evidence="2 3">
    <name type="scientific">Desulfurispira natronophila</name>
    <dbReference type="NCBI Taxonomy" id="682562"/>
    <lineage>
        <taxon>Bacteria</taxon>
        <taxon>Pseudomonadati</taxon>
        <taxon>Chrysiogenota</taxon>
        <taxon>Chrysiogenia</taxon>
        <taxon>Chrysiogenales</taxon>
        <taxon>Chrysiogenaceae</taxon>
        <taxon>Desulfurispira</taxon>
    </lineage>
</organism>
<feature type="transmembrane region" description="Helical" evidence="1">
    <location>
        <begin position="36"/>
        <end position="58"/>
    </location>
</feature>
<keyword evidence="1" id="KW-0812">Transmembrane</keyword>
<accession>A0A7W7Y398</accession>
<keyword evidence="1" id="KW-0472">Membrane</keyword>